<evidence type="ECO:0000256" key="1">
    <source>
        <dbReference type="SAM" id="MobiDB-lite"/>
    </source>
</evidence>
<proteinExistence type="predicted"/>
<evidence type="ECO:0000313" key="2">
    <source>
        <dbReference type="EMBL" id="RSM11690.1"/>
    </source>
</evidence>
<comment type="caution">
    <text evidence="2">The sequence shown here is derived from an EMBL/GenBank/DDBJ whole genome shotgun (WGS) entry which is preliminary data.</text>
</comment>
<sequence>MWKLPERSSFINPPGSTTLHVVNIFPVKEEALSVHVGSMVSTIASVAKRNAAEASLARAVEIVVSRASMNVRPGSAPVVVARPNRNTQDRGNRPKKTYRVPLAKEPMRQSTEHPKAYRRLRRRPGQAHQIIT</sequence>
<protein>
    <submittedName>
        <fullName evidence="2">Uncharacterized protein</fullName>
    </submittedName>
</protein>
<name>A0A428UBM6_9HYPO</name>
<keyword evidence="3" id="KW-1185">Reference proteome</keyword>
<accession>A0A428UBM6</accession>
<evidence type="ECO:0000313" key="3">
    <source>
        <dbReference type="Proteomes" id="UP000287144"/>
    </source>
</evidence>
<dbReference type="EMBL" id="NKCK01000017">
    <property type="protein sequence ID" value="RSM11690.1"/>
    <property type="molecule type" value="Genomic_DNA"/>
</dbReference>
<reference evidence="2 3" key="1">
    <citation type="submission" date="2017-06" db="EMBL/GenBank/DDBJ databases">
        <title>Comparative genomic analysis of Ambrosia Fusariam Clade fungi.</title>
        <authorList>
            <person name="Stajich J.E."/>
            <person name="Carrillo J."/>
            <person name="Kijimoto T."/>
            <person name="Eskalen A."/>
            <person name="O'Donnell K."/>
            <person name="Kasson M."/>
        </authorList>
    </citation>
    <scope>NUCLEOTIDE SEQUENCE [LARGE SCALE GENOMIC DNA]</scope>
    <source>
        <strain evidence="2 3">NRRL62579</strain>
    </source>
</reference>
<dbReference type="Proteomes" id="UP000287144">
    <property type="component" value="Unassembled WGS sequence"/>
</dbReference>
<organism evidence="2 3">
    <name type="scientific">Fusarium oligoseptatum</name>
    <dbReference type="NCBI Taxonomy" id="2604345"/>
    <lineage>
        <taxon>Eukaryota</taxon>
        <taxon>Fungi</taxon>
        <taxon>Dikarya</taxon>
        <taxon>Ascomycota</taxon>
        <taxon>Pezizomycotina</taxon>
        <taxon>Sordariomycetes</taxon>
        <taxon>Hypocreomycetidae</taxon>
        <taxon>Hypocreales</taxon>
        <taxon>Nectriaceae</taxon>
        <taxon>Fusarium</taxon>
        <taxon>Fusarium solani species complex</taxon>
    </lineage>
</organism>
<dbReference type="AlphaFoldDB" id="A0A428UBM6"/>
<feature type="region of interest" description="Disordered" evidence="1">
    <location>
        <begin position="76"/>
        <end position="113"/>
    </location>
</feature>
<gene>
    <name evidence="2" type="ORF">CEP52_002827</name>
</gene>